<sequence length="142" mass="15969">MENPAQPNEYVVISECDTRKTTSGGNSAAILVVLLYCLSKNLNVGLIYDAYMSDFPDVTARVENLTNHTKSKLEALSEFIVSLNNYLKARNPKVSVGMRFKMRFEDEEVPERRHLLQILMINTTDCLEGVDSILMICMASDS</sequence>
<evidence type="ECO:0000259" key="1">
    <source>
        <dbReference type="Pfam" id="PF06507"/>
    </source>
</evidence>
<dbReference type="InterPro" id="IPR010525">
    <property type="entry name" value="ARF_dom"/>
</dbReference>
<accession>A0A2U1M1U4</accession>
<name>A0A2U1M1U4_ARTAN</name>
<reference evidence="2 3" key="1">
    <citation type="journal article" date="2018" name="Mol. Plant">
        <title>The genome of Artemisia annua provides insight into the evolution of Asteraceae family and artemisinin biosynthesis.</title>
        <authorList>
            <person name="Shen Q."/>
            <person name="Zhang L."/>
            <person name="Liao Z."/>
            <person name="Wang S."/>
            <person name="Yan T."/>
            <person name="Shi P."/>
            <person name="Liu M."/>
            <person name="Fu X."/>
            <person name="Pan Q."/>
            <person name="Wang Y."/>
            <person name="Lv Z."/>
            <person name="Lu X."/>
            <person name="Zhang F."/>
            <person name="Jiang W."/>
            <person name="Ma Y."/>
            <person name="Chen M."/>
            <person name="Hao X."/>
            <person name="Li L."/>
            <person name="Tang Y."/>
            <person name="Lv G."/>
            <person name="Zhou Y."/>
            <person name="Sun X."/>
            <person name="Brodelius P.E."/>
            <person name="Rose J.K.C."/>
            <person name="Tang K."/>
        </authorList>
    </citation>
    <scope>NUCLEOTIDE SEQUENCE [LARGE SCALE GENOMIC DNA]</scope>
    <source>
        <strain evidence="3">cv. Huhao1</strain>
        <tissue evidence="2">Leaf</tissue>
    </source>
</reference>
<dbReference type="GO" id="GO:0006355">
    <property type="term" value="P:regulation of DNA-templated transcription"/>
    <property type="evidence" value="ECO:0007669"/>
    <property type="project" value="InterPro"/>
</dbReference>
<keyword evidence="3" id="KW-1185">Reference proteome</keyword>
<evidence type="ECO:0000313" key="2">
    <source>
        <dbReference type="EMBL" id="PWA55174.1"/>
    </source>
</evidence>
<dbReference type="EMBL" id="PKPP01006838">
    <property type="protein sequence ID" value="PWA55174.1"/>
    <property type="molecule type" value="Genomic_DNA"/>
</dbReference>
<dbReference type="STRING" id="35608.A0A2U1M1U4"/>
<proteinExistence type="predicted"/>
<dbReference type="GO" id="GO:0009725">
    <property type="term" value="P:response to hormone"/>
    <property type="evidence" value="ECO:0007669"/>
    <property type="project" value="InterPro"/>
</dbReference>
<evidence type="ECO:0000313" key="3">
    <source>
        <dbReference type="Proteomes" id="UP000245207"/>
    </source>
</evidence>
<dbReference type="Proteomes" id="UP000245207">
    <property type="component" value="Unassembled WGS sequence"/>
</dbReference>
<gene>
    <name evidence="2" type="ORF">CTI12_AA306660</name>
</gene>
<organism evidence="2 3">
    <name type="scientific">Artemisia annua</name>
    <name type="common">Sweet wormwood</name>
    <dbReference type="NCBI Taxonomy" id="35608"/>
    <lineage>
        <taxon>Eukaryota</taxon>
        <taxon>Viridiplantae</taxon>
        <taxon>Streptophyta</taxon>
        <taxon>Embryophyta</taxon>
        <taxon>Tracheophyta</taxon>
        <taxon>Spermatophyta</taxon>
        <taxon>Magnoliopsida</taxon>
        <taxon>eudicotyledons</taxon>
        <taxon>Gunneridae</taxon>
        <taxon>Pentapetalae</taxon>
        <taxon>asterids</taxon>
        <taxon>campanulids</taxon>
        <taxon>Asterales</taxon>
        <taxon>Asteraceae</taxon>
        <taxon>Asteroideae</taxon>
        <taxon>Anthemideae</taxon>
        <taxon>Artemisiinae</taxon>
        <taxon>Artemisia</taxon>
    </lineage>
</organism>
<feature type="domain" description="Auxin response factor" evidence="1">
    <location>
        <begin position="79"/>
        <end position="126"/>
    </location>
</feature>
<dbReference type="Pfam" id="PF06507">
    <property type="entry name" value="ARF_AD"/>
    <property type="match status" value="1"/>
</dbReference>
<dbReference type="GO" id="GO:0003677">
    <property type="term" value="F:DNA binding"/>
    <property type="evidence" value="ECO:0007669"/>
    <property type="project" value="InterPro"/>
</dbReference>
<dbReference type="Gene3D" id="2.30.30.1040">
    <property type="match status" value="1"/>
</dbReference>
<dbReference type="AlphaFoldDB" id="A0A2U1M1U4"/>
<dbReference type="OrthoDB" id="1722972at2759"/>
<protein>
    <submittedName>
        <fullName evidence="2">Auxin response factor 1</fullName>
    </submittedName>
</protein>
<dbReference type="GO" id="GO:0005634">
    <property type="term" value="C:nucleus"/>
    <property type="evidence" value="ECO:0007669"/>
    <property type="project" value="InterPro"/>
</dbReference>
<comment type="caution">
    <text evidence="2">The sequence shown here is derived from an EMBL/GenBank/DDBJ whole genome shotgun (WGS) entry which is preliminary data.</text>
</comment>